<comment type="subcellular location">
    <subcellularLocation>
        <location evidence="8">Cytoplasm</location>
    </subcellularLocation>
</comment>
<evidence type="ECO:0000313" key="11">
    <source>
        <dbReference type="Proteomes" id="UP000284119"/>
    </source>
</evidence>
<comment type="function">
    <text evidence="8">Transfers a GMP moiety from GTP to Mo-molybdopterin (Mo-MPT) cofactor (Moco or molybdenum cofactor) to form Mo-molybdopterin guanine dinucleotide (Mo-MGD) cofactor.</text>
</comment>
<sequence>MEHNCITGVILAGGRSSRMGEDKGLVKANGKPLFEHIAERLRPQVGEILISCNQNTEQYGKEFQTVPDLIQNFSGPLAGMLAALTVSKTEWVLFVPCDVPGFPDNLADAFLAEIAGQQAAYARDAVREHPTLCLLNRSLIPTLKTYLENGDRKVMIFFDNIDAKPVLFHDASQFSNLNTQGDVLLWQNGQTGHPQ</sequence>
<comment type="cofactor">
    <cofactor evidence="8">
        <name>Mg(2+)</name>
        <dbReference type="ChEBI" id="CHEBI:18420"/>
    </cofactor>
</comment>
<feature type="binding site" evidence="8">
    <location>
        <position position="98"/>
    </location>
    <ligand>
        <name>GTP</name>
        <dbReference type="ChEBI" id="CHEBI:37565"/>
    </ligand>
</feature>
<dbReference type="Pfam" id="PF12804">
    <property type="entry name" value="NTP_transf_3"/>
    <property type="match status" value="1"/>
</dbReference>
<dbReference type="RefSeq" id="WP_112165229.1">
    <property type="nucleotide sequence ID" value="NZ_JYDE01000009.1"/>
</dbReference>
<comment type="catalytic activity">
    <reaction evidence="8">
        <text>Mo-molybdopterin + GTP + H(+) = Mo-molybdopterin guanine dinucleotide + diphosphate</text>
        <dbReference type="Rhea" id="RHEA:34243"/>
        <dbReference type="ChEBI" id="CHEBI:15378"/>
        <dbReference type="ChEBI" id="CHEBI:33019"/>
        <dbReference type="ChEBI" id="CHEBI:37565"/>
        <dbReference type="ChEBI" id="CHEBI:71302"/>
        <dbReference type="ChEBI" id="CHEBI:71310"/>
        <dbReference type="EC" id="2.7.7.77"/>
    </reaction>
</comment>
<evidence type="ECO:0000256" key="4">
    <source>
        <dbReference type="ARBA" id="ARBA00022741"/>
    </source>
</evidence>
<comment type="subunit">
    <text evidence="8">Monomer.</text>
</comment>
<organism evidence="10 11">
    <name type="scientific">Rahnella inusitata</name>
    <dbReference type="NCBI Taxonomy" id="58169"/>
    <lineage>
        <taxon>Bacteria</taxon>
        <taxon>Pseudomonadati</taxon>
        <taxon>Pseudomonadota</taxon>
        <taxon>Gammaproteobacteria</taxon>
        <taxon>Enterobacterales</taxon>
        <taxon>Yersiniaceae</taxon>
        <taxon>Rahnella</taxon>
    </lineage>
</organism>
<evidence type="ECO:0000256" key="7">
    <source>
        <dbReference type="ARBA" id="ARBA00023150"/>
    </source>
</evidence>
<feature type="binding site" evidence="8">
    <location>
        <position position="23"/>
    </location>
    <ligand>
        <name>GTP</name>
        <dbReference type="ChEBI" id="CHEBI:37565"/>
    </ligand>
</feature>
<comment type="caution">
    <text evidence="8">Lacks conserved residue(s) required for the propagation of feature annotation.</text>
</comment>
<dbReference type="InterPro" id="IPR029044">
    <property type="entry name" value="Nucleotide-diphossugar_trans"/>
</dbReference>
<comment type="similarity">
    <text evidence="8">Belongs to the MobA family.</text>
</comment>
<keyword evidence="7 8" id="KW-0501">Molybdenum cofactor biosynthesis</keyword>
<dbReference type="EC" id="2.7.7.77" evidence="8"/>
<evidence type="ECO:0000256" key="8">
    <source>
        <dbReference type="HAMAP-Rule" id="MF_00316"/>
    </source>
</evidence>
<evidence type="ECO:0000256" key="1">
    <source>
        <dbReference type="ARBA" id="ARBA00022490"/>
    </source>
</evidence>
<feature type="binding site" evidence="8">
    <location>
        <position position="98"/>
    </location>
    <ligand>
        <name>Mg(2+)</name>
        <dbReference type="ChEBI" id="CHEBI:18420"/>
    </ligand>
</feature>
<feature type="binding site" evidence="8">
    <location>
        <position position="68"/>
    </location>
    <ligand>
        <name>GTP</name>
        <dbReference type="ChEBI" id="CHEBI:37565"/>
    </ligand>
</feature>
<keyword evidence="2 8" id="KW-0808">Transferase</keyword>
<evidence type="ECO:0000256" key="3">
    <source>
        <dbReference type="ARBA" id="ARBA00022723"/>
    </source>
</evidence>
<accession>A0ABX9NV51</accession>
<keyword evidence="6 8" id="KW-0342">GTP-binding</keyword>
<gene>
    <name evidence="8 10" type="primary">mobA</name>
    <name evidence="10" type="ORF">D5396_19230</name>
</gene>
<name>A0ABX9NV51_9GAMM</name>
<dbReference type="EMBL" id="RAHG01000012">
    <property type="protein sequence ID" value="RJT10210.1"/>
    <property type="molecule type" value="Genomic_DNA"/>
</dbReference>
<evidence type="ECO:0000256" key="6">
    <source>
        <dbReference type="ARBA" id="ARBA00023134"/>
    </source>
</evidence>
<dbReference type="GO" id="GO:0016779">
    <property type="term" value="F:nucleotidyltransferase activity"/>
    <property type="evidence" value="ECO:0007669"/>
    <property type="project" value="UniProtKB-KW"/>
</dbReference>
<evidence type="ECO:0000313" key="10">
    <source>
        <dbReference type="EMBL" id="RJT10210.1"/>
    </source>
</evidence>
<evidence type="ECO:0000256" key="5">
    <source>
        <dbReference type="ARBA" id="ARBA00022842"/>
    </source>
</evidence>
<dbReference type="Gene3D" id="3.90.550.10">
    <property type="entry name" value="Spore Coat Polysaccharide Biosynthesis Protein SpsA, Chain A"/>
    <property type="match status" value="1"/>
</dbReference>
<dbReference type="SUPFAM" id="SSF53448">
    <property type="entry name" value="Nucleotide-diphospho-sugar transferases"/>
    <property type="match status" value="1"/>
</dbReference>
<keyword evidence="10" id="KW-0548">Nucleotidyltransferase</keyword>
<comment type="domain">
    <text evidence="8">The N-terminal domain determines nucleotide recognition and specific binding, while the C-terminal domain determines the specific binding to the target protein.</text>
</comment>
<dbReference type="CDD" id="cd02503">
    <property type="entry name" value="MobA"/>
    <property type="match status" value="1"/>
</dbReference>
<dbReference type="InterPro" id="IPR013482">
    <property type="entry name" value="Molybde_CF_guanTrfase"/>
</dbReference>
<dbReference type="InterPro" id="IPR025877">
    <property type="entry name" value="MobA-like_NTP_Trfase"/>
</dbReference>
<feature type="binding site" evidence="8">
    <location>
        <begin position="11"/>
        <end position="13"/>
    </location>
    <ligand>
        <name>GTP</name>
        <dbReference type="ChEBI" id="CHEBI:37565"/>
    </ligand>
</feature>
<evidence type="ECO:0000256" key="2">
    <source>
        <dbReference type="ARBA" id="ARBA00022679"/>
    </source>
</evidence>
<reference evidence="10 11" key="1">
    <citation type="submission" date="2018-09" db="EMBL/GenBank/DDBJ databases">
        <authorList>
            <person name="Le Fleche-Mateos A."/>
        </authorList>
    </citation>
    <scope>NUCLEOTIDE SEQUENCE [LARGE SCALE GENOMIC DNA]</scope>
    <source>
        <strain evidence="10 11">DSM 30078</strain>
    </source>
</reference>
<keyword evidence="1 8" id="KW-0963">Cytoplasm</keyword>
<keyword evidence="5 8" id="KW-0460">Magnesium</keyword>
<dbReference type="PANTHER" id="PTHR19136:SF81">
    <property type="entry name" value="MOLYBDENUM COFACTOR GUANYLYLTRANSFERASE"/>
    <property type="match status" value="1"/>
</dbReference>
<dbReference type="HAMAP" id="MF_00316">
    <property type="entry name" value="MobA"/>
    <property type="match status" value="1"/>
</dbReference>
<feature type="domain" description="MobA-like NTP transferase" evidence="9">
    <location>
        <begin position="8"/>
        <end position="155"/>
    </location>
</feature>
<dbReference type="PANTHER" id="PTHR19136">
    <property type="entry name" value="MOLYBDENUM COFACTOR GUANYLYLTRANSFERASE"/>
    <property type="match status" value="1"/>
</dbReference>
<keyword evidence="4 8" id="KW-0547">Nucleotide-binding</keyword>
<evidence type="ECO:0000259" key="9">
    <source>
        <dbReference type="Pfam" id="PF12804"/>
    </source>
</evidence>
<dbReference type="NCBIfam" id="TIGR02665">
    <property type="entry name" value="molyb_mobA"/>
    <property type="match status" value="1"/>
</dbReference>
<protein>
    <recommendedName>
        <fullName evidence="8">Molybdenum cofactor guanylyltransferase</fullName>
        <shortName evidence="8">MoCo guanylyltransferase</shortName>
        <ecNumber evidence="8">2.7.7.77</ecNumber>
    </recommendedName>
    <alternativeName>
        <fullName evidence="8">GTP:molybdopterin guanylyltransferase</fullName>
    </alternativeName>
    <alternativeName>
        <fullName evidence="8">Mo-MPT guanylyltransferase</fullName>
    </alternativeName>
    <alternativeName>
        <fullName evidence="8">Molybdopterin guanylyltransferase</fullName>
    </alternativeName>
    <alternativeName>
        <fullName evidence="8">Molybdopterin-guanine dinucleotide synthase</fullName>
        <shortName evidence="8">MGD synthase</shortName>
    </alternativeName>
</protein>
<dbReference type="Proteomes" id="UP000284119">
    <property type="component" value="Unassembled WGS sequence"/>
</dbReference>
<keyword evidence="11" id="KW-1185">Reference proteome</keyword>
<proteinExistence type="inferred from homology"/>
<keyword evidence="3 8" id="KW-0479">Metal-binding</keyword>
<comment type="caution">
    <text evidence="10">The sequence shown here is derived from an EMBL/GenBank/DDBJ whole genome shotgun (WGS) entry which is preliminary data.</text>
</comment>